<dbReference type="EMBL" id="JAXCLW010000005">
    <property type="protein sequence ID" value="MDY0884672.1"/>
    <property type="molecule type" value="Genomic_DNA"/>
</dbReference>
<evidence type="ECO:0000313" key="2">
    <source>
        <dbReference type="Proteomes" id="UP001279642"/>
    </source>
</evidence>
<protein>
    <submittedName>
        <fullName evidence="1">DUF3313 domain-containing protein</fullName>
    </submittedName>
</protein>
<name>A0ABU5EEE0_9PROT</name>
<accession>A0ABU5EEE0</accession>
<gene>
    <name evidence="1" type="ORF">SMD27_17645</name>
</gene>
<dbReference type="InterPro" id="IPR021747">
    <property type="entry name" value="DUF3313"/>
</dbReference>
<dbReference type="RefSeq" id="WP_320509745.1">
    <property type="nucleotide sequence ID" value="NZ_JAXCLW010000005.1"/>
</dbReference>
<evidence type="ECO:0000313" key="1">
    <source>
        <dbReference type="EMBL" id="MDY0884672.1"/>
    </source>
</evidence>
<dbReference type="Proteomes" id="UP001279642">
    <property type="component" value="Unassembled WGS sequence"/>
</dbReference>
<comment type="caution">
    <text evidence="1">The sequence shown here is derived from an EMBL/GenBank/DDBJ whole genome shotgun (WGS) entry which is preliminary data.</text>
</comment>
<proteinExistence type="predicted"/>
<sequence length="242" mass="25752">MTTLTSHGIHPRPVLRSLAVIAAICAIAACSRTTQMSDVKPAGGFLPQPVLLQPGKSGEASLVYLNPQMSSGGYDKVILDPVTIWVGQDSRLNDLPADVQQSLADTFNGHIYEALSNECQMTTEPGPNTIRVRVALTDAVQSDPGLNTISTYIPQAHVVSTLAAFAFNDGAGVFAGSASAEGYATDSKTGVLLWQAVDQRAGQNALGTNTFNSWEDVDNAFVAWSKQFAERLRKLGICQKQA</sequence>
<reference evidence="1 2" key="1">
    <citation type="journal article" date="2016" name="Antonie Van Leeuwenhoek">
        <title>Dongia soli sp. nov., isolated from soil from Dokdo, Korea.</title>
        <authorList>
            <person name="Kim D.U."/>
            <person name="Lee H."/>
            <person name="Kim H."/>
            <person name="Kim S.G."/>
            <person name="Ka J.O."/>
        </authorList>
    </citation>
    <scope>NUCLEOTIDE SEQUENCE [LARGE SCALE GENOMIC DNA]</scope>
    <source>
        <strain evidence="1 2">D78</strain>
    </source>
</reference>
<organism evidence="1 2">
    <name type="scientific">Dongia soli</name>
    <dbReference type="NCBI Taxonomy" id="600628"/>
    <lineage>
        <taxon>Bacteria</taxon>
        <taxon>Pseudomonadati</taxon>
        <taxon>Pseudomonadota</taxon>
        <taxon>Alphaproteobacteria</taxon>
        <taxon>Rhodospirillales</taxon>
        <taxon>Dongiaceae</taxon>
        <taxon>Dongia</taxon>
    </lineage>
</organism>
<keyword evidence="2" id="KW-1185">Reference proteome</keyword>
<dbReference type="Pfam" id="PF11769">
    <property type="entry name" value="DUF3313"/>
    <property type="match status" value="1"/>
</dbReference>